<protein>
    <submittedName>
        <fullName evidence="1">Uncharacterized protein</fullName>
    </submittedName>
</protein>
<keyword evidence="2" id="KW-1185">Reference proteome</keyword>
<proteinExistence type="predicted"/>
<dbReference type="AlphaFoldDB" id="A0A164ADQ7"/>
<name>A0A164ADQ7_9MYCO</name>
<accession>A0A164ADQ7</accession>
<dbReference type="Proteomes" id="UP000077342">
    <property type="component" value="Unassembled WGS sequence"/>
</dbReference>
<evidence type="ECO:0000313" key="2">
    <source>
        <dbReference type="Proteomes" id="UP000077342"/>
    </source>
</evidence>
<dbReference type="EMBL" id="LWCI01000107">
    <property type="protein sequence ID" value="KZS62372.1"/>
    <property type="molecule type" value="Genomic_DNA"/>
</dbReference>
<sequence length="75" mass="8391">MRQFAAQFFGAGLAGQVVDQLMLGHREASAHCFAAPQQRQPLRGAQRVEVQARHHIQRGIQPVKGRRDRLPIHSA</sequence>
<gene>
    <name evidence="1" type="ORF">A4G28_08645</name>
</gene>
<reference evidence="2" key="1">
    <citation type="submission" date="2016-04" db="EMBL/GenBank/DDBJ databases">
        <authorList>
            <person name="Strapagiel D."/>
            <person name="Borowka P."/>
            <person name="Marciniak B."/>
            <person name="Bakula Z."/>
            <person name="Van Ingen J."/>
            <person name="Safianowska A."/>
            <person name="Dziadek J."/>
            <person name="Jagielski T."/>
        </authorList>
    </citation>
    <scope>NUCLEOTIDE SEQUENCE [LARGE SCALE GENOMIC DNA]</scope>
    <source>
        <strain evidence="2">1010001458</strain>
    </source>
</reference>
<evidence type="ECO:0000313" key="1">
    <source>
        <dbReference type="EMBL" id="KZS62372.1"/>
    </source>
</evidence>
<organism evidence="1 2">
    <name type="scientific">Mycobacterium ostraviense</name>
    <dbReference type="NCBI Taxonomy" id="2738409"/>
    <lineage>
        <taxon>Bacteria</taxon>
        <taxon>Bacillati</taxon>
        <taxon>Actinomycetota</taxon>
        <taxon>Actinomycetes</taxon>
        <taxon>Mycobacteriales</taxon>
        <taxon>Mycobacteriaceae</taxon>
        <taxon>Mycobacterium</taxon>
    </lineage>
</organism>
<comment type="caution">
    <text evidence="1">The sequence shown here is derived from an EMBL/GenBank/DDBJ whole genome shotgun (WGS) entry which is preliminary data.</text>
</comment>